<proteinExistence type="predicted"/>
<evidence type="ECO:0000313" key="2">
    <source>
        <dbReference type="Proteomes" id="UP000030686"/>
    </source>
</evidence>
<dbReference type="EMBL" id="HG792015">
    <property type="protein sequence ID" value="CDM29331.1"/>
    <property type="molecule type" value="Genomic_DNA"/>
</dbReference>
<name>W6Q068_PENRF</name>
<organism evidence="1 2">
    <name type="scientific">Penicillium roqueforti (strain FM164)</name>
    <dbReference type="NCBI Taxonomy" id="1365484"/>
    <lineage>
        <taxon>Eukaryota</taxon>
        <taxon>Fungi</taxon>
        <taxon>Dikarya</taxon>
        <taxon>Ascomycota</taxon>
        <taxon>Pezizomycotina</taxon>
        <taxon>Eurotiomycetes</taxon>
        <taxon>Eurotiomycetidae</taxon>
        <taxon>Eurotiales</taxon>
        <taxon>Aspergillaceae</taxon>
        <taxon>Penicillium</taxon>
    </lineage>
</organism>
<reference evidence="1" key="1">
    <citation type="journal article" date="2014" name="Nat. Commun.">
        <title>Multiple recent horizontal transfers of a large genomic region in cheese making fungi.</title>
        <authorList>
            <person name="Cheeseman K."/>
            <person name="Ropars J."/>
            <person name="Renault P."/>
            <person name="Dupont J."/>
            <person name="Gouzy J."/>
            <person name="Branca A."/>
            <person name="Abraham A.L."/>
            <person name="Ceppi M."/>
            <person name="Conseiller E."/>
            <person name="Debuchy R."/>
            <person name="Malagnac F."/>
            <person name="Goarin A."/>
            <person name="Silar P."/>
            <person name="Lacoste S."/>
            <person name="Sallet E."/>
            <person name="Bensimon A."/>
            <person name="Giraud T."/>
            <person name="Brygoo Y."/>
        </authorList>
    </citation>
    <scope>NUCLEOTIDE SEQUENCE [LARGE SCALE GENOMIC DNA]</scope>
    <source>
        <strain evidence="1">FM164</strain>
    </source>
</reference>
<dbReference type="Proteomes" id="UP000030686">
    <property type="component" value="Unassembled WGS sequence"/>
</dbReference>
<gene>
    <name evidence="1" type="ORF">PROQFM164_S01g003143</name>
</gene>
<keyword evidence="2" id="KW-1185">Reference proteome</keyword>
<sequence>MRHLKRVVTSRVFMIPVMSPLLQWSDYLVYVSRFPRSTEYPVLWYQSVLRKWMSITESHTPLRTENGVILQKNLSGARSTT</sequence>
<dbReference type="AlphaFoldDB" id="W6Q068"/>
<accession>W6Q068</accession>
<evidence type="ECO:0000313" key="1">
    <source>
        <dbReference type="EMBL" id="CDM29331.1"/>
    </source>
</evidence>
<protein>
    <submittedName>
        <fullName evidence="1">Genomic scaffold, ProqFM164S01</fullName>
    </submittedName>
</protein>